<name>A0A8S2EHJ2_9BILA</name>
<dbReference type="Proteomes" id="UP000677228">
    <property type="component" value="Unassembled WGS sequence"/>
</dbReference>
<comment type="caution">
    <text evidence="1">The sequence shown here is derived from an EMBL/GenBank/DDBJ whole genome shotgun (WGS) entry which is preliminary data.</text>
</comment>
<organism evidence="1 3">
    <name type="scientific">Didymodactylos carnosus</name>
    <dbReference type="NCBI Taxonomy" id="1234261"/>
    <lineage>
        <taxon>Eukaryota</taxon>
        <taxon>Metazoa</taxon>
        <taxon>Spiralia</taxon>
        <taxon>Gnathifera</taxon>
        <taxon>Rotifera</taxon>
        <taxon>Eurotatoria</taxon>
        <taxon>Bdelloidea</taxon>
        <taxon>Philodinida</taxon>
        <taxon>Philodinidae</taxon>
        <taxon>Didymodactylos</taxon>
    </lineage>
</organism>
<reference evidence="1" key="1">
    <citation type="submission" date="2021-02" db="EMBL/GenBank/DDBJ databases">
        <authorList>
            <person name="Nowell W R."/>
        </authorList>
    </citation>
    <scope>NUCLEOTIDE SEQUENCE</scope>
</reference>
<dbReference type="Gene3D" id="3.40.630.30">
    <property type="match status" value="1"/>
</dbReference>
<evidence type="ECO:0000313" key="3">
    <source>
        <dbReference type="Proteomes" id="UP000677228"/>
    </source>
</evidence>
<dbReference type="SUPFAM" id="SSF54373">
    <property type="entry name" value="FAD-linked reductases, C-terminal domain"/>
    <property type="match status" value="1"/>
</dbReference>
<dbReference type="EMBL" id="CAJOBA010030790">
    <property type="protein sequence ID" value="CAF3956618.1"/>
    <property type="molecule type" value="Genomic_DNA"/>
</dbReference>
<dbReference type="Proteomes" id="UP000682733">
    <property type="component" value="Unassembled WGS sequence"/>
</dbReference>
<evidence type="ECO:0000313" key="2">
    <source>
        <dbReference type="EMBL" id="CAF3956618.1"/>
    </source>
</evidence>
<dbReference type="AlphaFoldDB" id="A0A8S2EHJ2"/>
<protein>
    <submittedName>
        <fullName evidence="1">Uncharacterized protein</fullName>
    </submittedName>
</protein>
<proteinExistence type="predicted"/>
<sequence>MNILNESRQQEAVELLTRAFTQRLLYNVNNVGSYIIKPYQDKLLSVVIPENLSLMVTEKKTNKIVCVVISHDSETTIDLKGLPTNSYRDSIKSISKKLWDTFEMKKKTIIGTTTKIVDFDLMATADGYEGKGLIIWTIRSTIERCKQKGYEIAVCETSSPITRHIMLNKIQGTQIACETDIVKNISPSEYSKIQRPKTRFEHYMIIADTIRSFANWNFREVSPGPAYRTRDELIEWIRGNATSGFHYIGTC</sequence>
<accession>A0A8S2EHJ2</accession>
<dbReference type="EMBL" id="CAJNOK010011864">
    <property type="protein sequence ID" value="CAF1150406.1"/>
    <property type="molecule type" value="Genomic_DNA"/>
</dbReference>
<evidence type="ECO:0000313" key="1">
    <source>
        <dbReference type="EMBL" id="CAF1150406.1"/>
    </source>
</evidence>
<gene>
    <name evidence="1" type="ORF">OVA965_LOCUS21574</name>
    <name evidence="2" type="ORF">TMI583_LOCUS22257</name>
</gene>